<dbReference type="InterPro" id="IPR025558">
    <property type="entry name" value="DUF4283"/>
</dbReference>
<evidence type="ECO:0000313" key="2">
    <source>
        <dbReference type="EMBL" id="CAL1387689.1"/>
    </source>
</evidence>
<reference evidence="2 3" key="1">
    <citation type="submission" date="2024-04" db="EMBL/GenBank/DDBJ databases">
        <authorList>
            <person name="Fracassetti M."/>
        </authorList>
    </citation>
    <scope>NUCLEOTIDE SEQUENCE [LARGE SCALE GENOMIC DNA]</scope>
</reference>
<dbReference type="PANTHER" id="PTHR31286:SF99">
    <property type="entry name" value="DUF4283 DOMAIN-CONTAINING PROTEIN"/>
    <property type="match status" value="1"/>
</dbReference>
<dbReference type="PANTHER" id="PTHR31286">
    <property type="entry name" value="GLYCINE-RICH CELL WALL STRUCTURAL PROTEIN 1.8-LIKE"/>
    <property type="match status" value="1"/>
</dbReference>
<dbReference type="Pfam" id="PF14111">
    <property type="entry name" value="DUF4283"/>
    <property type="match status" value="1"/>
</dbReference>
<keyword evidence="3" id="KW-1185">Reference proteome</keyword>
<organism evidence="2 3">
    <name type="scientific">Linum trigynum</name>
    <dbReference type="NCBI Taxonomy" id="586398"/>
    <lineage>
        <taxon>Eukaryota</taxon>
        <taxon>Viridiplantae</taxon>
        <taxon>Streptophyta</taxon>
        <taxon>Embryophyta</taxon>
        <taxon>Tracheophyta</taxon>
        <taxon>Spermatophyta</taxon>
        <taxon>Magnoliopsida</taxon>
        <taxon>eudicotyledons</taxon>
        <taxon>Gunneridae</taxon>
        <taxon>Pentapetalae</taxon>
        <taxon>rosids</taxon>
        <taxon>fabids</taxon>
        <taxon>Malpighiales</taxon>
        <taxon>Linaceae</taxon>
        <taxon>Linum</taxon>
    </lineage>
</organism>
<sequence>MQLDTTQACSNPLALMTKETGSGPIVIPGETQIATETMTATMPVSGSLPQRTTSYVVAVTGGTQLPKPPISEWIPVGEHDLIQGSIQGESELKISDKFRSRLSAPWQRTLVVRLLVRTIGYSILCNRIRAFCRPTSALEVFALDDDCFLVKLGNDEDFFKALTEGPWVIFYHYLLVYQWTSGFRVLDSLPNSMVVLIQFPGLPLPVHFYHKELLFTQGP</sequence>
<name>A0AAV2EPF9_9ROSI</name>
<dbReference type="Proteomes" id="UP001497516">
    <property type="component" value="Chromosome 5"/>
</dbReference>
<accession>A0AAV2EPF9</accession>
<protein>
    <recommendedName>
        <fullName evidence="1">DUF4283 domain-containing protein</fullName>
    </recommendedName>
</protein>
<dbReference type="EMBL" id="OZ034818">
    <property type="protein sequence ID" value="CAL1387689.1"/>
    <property type="molecule type" value="Genomic_DNA"/>
</dbReference>
<proteinExistence type="predicted"/>
<evidence type="ECO:0000259" key="1">
    <source>
        <dbReference type="Pfam" id="PF14111"/>
    </source>
</evidence>
<gene>
    <name evidence="2" type="ORF">LTRI10_LOCUS28658</name>
</gene>
<evidence type="ECO:0000313" key="3">
    <source>
        <dbReference type="Proteomes" id="UP001497516"/>
    </source>
</evidence>
<dbReference type="InterPro" id="IPR040256">
    <property type="entry name" value="At4g02000-like"/>
</dbReference>
<dbReference type="AlphaFoldDB" id="A0AAV2EPF9"/>
<feature type="domain" description="DUF4283" evidence="1">
    <location>
        <begin position="105"/>
        <end position="184"/>
    </location>
</feature>